<accession>A0A183SW36</accession>
<name>A0A183SW36_SCHSO</name>
<keyword evidence="6" id="KW-0804">Transcription</keyword>
<keyword evidence="3" id="KW-0805">Transcription regulation</keyword>
<keyword evidence="11" id="KW-0732">Signal</keyword>
<evidence type="ECO:0000259" key="12">
    <source>
        <dbReference type="PROSITE" id="PS50071"/>
    </source>
</evidence>
<evidence type="ECO:0000256" key="10">
    <source>
        <dbReference type="SAM" id="MobiDB-lite"/>
    </source>
</evidence>
<evidence type="ECO:0000313" key="13">
    <source>
        <dbReference type="WBParaSite" id="SSLN_0000876701-mRNA-1"/>
    </source>
</evidence>
<keyword evidence="7 8" id="KW-0539">Nucleus</keyword>
<organism evidence="13">
    <name type="scientific">Schistocephalus solidus</name>
    <name type="common">Tapeworm</name>
    <dbReference type="NCBI Taxonomy" id="70667"/>
    <lineage>
        <taxon>Eukaryota</taxon>
        <taxon>Metazoa</taxon>
        <taxon>Spiralia</taxon>
        <taxon>Lophotrochozoa</taxon>
        <taxon>Platyhelminthes</taxon>
        <taxon>Cestoda</taxon>
        <taxon>Eucestoda</taxon>
        <taxon>Diphyllobothriidea</taxon>
        <taxon>Diphyllobothriidae</taxon>
        <taxon>Schistocephalus</taxon>
    </lineage>
</organism>
<evidence type="ECO:0000256" key="2">
    <source>
        <dbReference type="ARBA" id="ARBA00022473"/>
    </source>
</evidence>
<evidence type="ECO:0000256" key="6">
    <source>
        <dbReference type="ARBA" id="ARBA00023163"/>
    </source>
</evidence>
<keyword evidence="5 8" id="KW-0371">Homeobox</keyword>
<dbReference type="AlphaFoldDB" id="A0A183SW36"/>
<evidence type="ECO:0000256" key="1">
    <source>
        <dbReference type="ARBA" id="ARBA00004123"/>
    </source>
</evidence>
<feature type="compositionally biased region" description="Acidic residues" evidence="10">
    <location>
        <begin position="448"/>
        <end position="471"/>
    </location>
</feature>
<dbReference type="CDD" id="cd00086">
    <property type="entry name" value="homeodomain"/>
    <property type="match status" value="1"/>
</dbReference>
<feature type="region of interest" description="Disordered" evidence="10">
    <location>
        <begin position="433"/>
        <end position="471"/>
    </location>
</feature>
<keyword evidence="4 8" id="KW-0238">DNA-binding</keyword>
<dbReference type="InterPro" id="IPR009057">
    <property type="entry name" value="Homeodomain-like_sf"/>
</dbReference>
<dbReference type="Gene3D" id="1.10.10.60">
    <property type="entry name" value="Homeodomain-like"/>
    <property type="match status" value="1"/>
</dbReference>
<dbReference type="GO" id="GO:0000981">
    <property type="term" value="F:DNA-binding transcription factor activity, RNA polymerase II-specific"/>
    <property type="evidence" value="ECO:0007669"/>
    <property type="project" value="InterPro"/>
</dbReference>
<dbReference type="SMART" id="SM00389">
    <property type="entry name" value="HOX"/>
    <property type="match status" value="1"/>
</dbReference>
<feature type="chain" id="PRO_5008153865" evidence="11">
    <location>
        <begin position="21"/>
        <end position="471"/>
    </location>
</feature>
<dbReference type="SUPFAM" id="SSF46689">
    <property type="entry name" value="Homeodomain-like"/>
    <property type="match status" value="1"/>
</dbReference>
<dbReference type="InterPro" id="IPR001356">
    <property type="entry name" value="HD"/>
</dbReference>
<dbReference type="PROSITE" id="PS00027">
    <property type="entry name" value="HOMEOBOX_1"/>
    <property type="match status" value="1"/>
</dbReference>
<dbReference type="InterPro" id="IPR017970">
    <property type="entry name" value="Homeobox_CS"/>
</dbReference>
<evidence type="ECO:0000256" key="9">
    <source>
        <dbReference type="RuleBase" id="RU000682"/>
    </source>
</evidence>
<evidence type="ECO:0000256" key="8">
    <source>
        <dbReference type="PROSITE-ProRule" id="PRU00108"/>
    </source>
</evidence>
<dbReference type="GO" id="GO:0000977">
    <property type="term" value="F:RNA polymerase II transcription regulatory region sequence-specific DNA binding"/>
    <property type="evidence" value="ECO:0007669"/>
    <property type="project" value="TreeGrafter"/>
</dbReference>
<reference evidence="13" key="1">
    <citation type="submission" date="2016-06" db="UniProtKB">
        <authorList>
            <consortium name="WormBaseParasite"/>
        </authorList>
    </citation>
    <scope>IDENTIFICATION</scope>
</reference>
<evidence type="ECO:0000256" key="11">
    <source>
        <dbReference type="SAM" id="SignalP"/>
    </source>
</evidence>
<dbReference type="InterPro" id="IPR050649">
    <property type="entry name" value="Paired_Homeobox_TFs"/>
</dbReference>
<protein>
    <submittedName>
        <fullName evidence="13">Homeobox domain-containing protein</fullName>
    </submittedName>
</protein>
<feature type="signal peptide" evidence="11">
    <location>
        <begin position="1"/>
        <end position="20"/>
    </location>
</feature>
<evidence type="ECO:0000256" key="3">
    <source>
        <dbReference type="ARBA" id="ARBA00023015"/>
    </source>
</evidence>
<feature type="DNA-binding region" description="Homeobox" evidence="8">
    <location>
        <begin position="93"/>
        <end position="152"/>
    </location>
</feature>
<dbReference type="PROSITE" id="PS50071">
    <property type="entry name" value="HOMEOBOX_2"/>
    <property type="match status" value="1"/>
</dbReference>
<dbReference type="WBParaSite" id="SSLN_0000876701-mRNA-1">
    <property type="protein sequence ID" value="SSLN_0000876701-mRNA-1"/>
    <property type="gene ID" value="SSLN_0000876701"/>
</dbReference>
<keyword evidence="2" id="KW-0217">Developmental protein</keyword>
<dbReference type="FunFam" id="1.10.10.60:FF:000093">
    <property type="entry name" value="ALX homeobox protein 1"/>
    <property type="match status" value="1"/>
</dbReference>
<dbReference type="GO" id="GO:0005634">
    <property type="term" value="C:nucleus"/>
    <property type="evidence" value="ECO:0007669"/>
    <property type="project" value="UniProtKB-SubCell"/>
</dbReference>
<proteinExistence type="predicted"/>
<dbReference type="PANTHER" id="PTHR24329:SF543">
    <property type="entry name" value="FI01017P-RELATED"/>
    <property type="match status" value="1"/>
</dbReference>
<evidence type="ECO:0000256" key="4">
    <source>
        <dbReference type="ARBA" id="ARBA00023125"/>
    </source>
</evidence>
<evidence type="ECO:0000256" key="5">
    <source>
        <dbReference type="ARBA" id="ARBA00023155"/>
    </source>
</evidence>
<sequence>LHRQWLSTVTPGFLSQLLAASVGSVELTINPPPPPPLFRLLLCQTADAAMTRHHQQAANLARTFAAKKHTYAHRLGSSILGGRIGNSGDKQKKRRNRTTFTSFQLNEMERIFQKTHYPDVYAREQLALRTGLTEARVQVWFQNRRAKWRKRERLATNAAMTTSVPMYGEFGKPVTSCIDARLACPSMDLMHCYAANEVIPDLCPLKMSPPFSPDVAIPPDLTSFPKRVGHSSRKQLETTAAQQATYASVCCLQTTPASVYGRSPHACPLSNLNQWHTELSAAITTGPPSARINVDHLFSSLVPQFSIGTTTTNSATISTPNDVRDCLLSLAKTPDKSLEARHGSGFCFPAETSQRAASLIAQPAATLPLSPSLPRPLYQSTNLPVTSTYLVLTEATMSRGVGDGSQLLNEQWRQCVPEIQSWQRLPPYGPDPYADLRKLSYLPRSTKEEEEVVERDEEDYEEEEEEKEEEE</sequence>
<feature type="domain" description="Homeobox" evidence="12">
    <location>
        <begin position="91"/>
        <end position="151"/>
    </location>
</feature>
<evidence type="ECO:0000256" key="7">
    <source>
        <dbReference type="ARBA" id="ARBA00023242"/>
    </source>
</evidence>
<comment type="subcellular location">
    <subcellularLocation>
        <location evidence="1 8 9">Nucleus</location>
    </subcellularLocation>
</comment>
<dbReference type="Pfam" id="PF00046">
    <property type="entry name" value="Homeodomain"/>
    <property type="match status" value="1"/>
</dbReference>
<dbReference type="PANTHER" id="PTHR24329">
    <property type="entry name" value="HOMEOBOX PROTEIN ARISTALESS"/>
    <property type="match status" value="1"/>
</dbReference>